<evidence type="ECO:0000313" key="3">
    <source>
        <dbReference type="Proteomes" id="UP001596058"/>
    </source>
</evidence>
<feature type="domain" description="AB hydrolase-1" evidence="1">
    <location>
        <begin position="27"/>
        <end position="268"/>
    </location>
</feature>
<accession>A0ABW1CV21</accession>
<evidence type="ECO:0000259" key="1">
    <source>
        <dbReference type="Pfam" id="PF00561"/>
    </source>
</evidence>
<dbReference type="Pfam" id="PF00561">
    <property type="entry name" value="Abhydrolase_1"/>
    <property type="match status" value="1"/>
</dbReference>
<gene>
    <name evidence="2" type="ORF">ACFPZ3_32840</name>
</gene>
<dbReference type="InterPro" id="IPR029058">
    <property type="entry name" value="AB_hydrolase_fold"/>
</dbReference>
<dbReference type="SUPFAM" id="SSF53474">
    <property type="entry name" value="alpha/beta-Hydrolases"/>
    <property type="match status" value="1"/>
</dbReference>
<comment type="caution">
    <text evidence="2">The sequence shown here is derived from an EMBL/GenBank/DDBJ whole genome shotgun (WGS) entry which is preliminary data.</text>
</comment>
<organism evidence="2 3">
    <name type="scientific">Nonomuraea insulae</name>
    <dbReference type="NCBI Taxonomy" id="1616787"/>
    <lineage>
        <taxon>Bacteria</taxon>
        <taxon>Bacillati</taxon>
        <taxon>Actinomycetota</taxon>
        <taxon>Actinomycetes</taxon>
        <taxon>Streptosporangiales</taxon>
        <taxon>Streptosporangiaceae</taxon>
        <taxon>Nonomuraea</taxon>
    </lineage>
</organism>
<keyword evidence="3" id="KW-1185">Reference proteome</keyword>
<keyword evidence="2" id="KW-0378">Hydrolase</keyword>
<dbReference type="InterPro" id="IPR000073">
    <property type="entry name" value="AB_hydrolase_1"/>
</dbReference>
<dbReference type="GO" id="GO:0016787">
    <property type="term" value="F:hydrolase activity"/>
    <property type="evidence" value="ECO:0007669"/>
    <property type="project" value="UniProtKB-KW"/>
</dbReference>
<dbReference type="Proteomes" id="UP001596058">
    <property type="component" value="Unassembled WGS sequence"/>
</dbReference>
<dbReference type="PANTHER" id="PTHR43798:SF33">
    <property type="entry name" value="HYDROLASE, PUTATIVE (AFU_ORTHOLOGUE AFUA_2G14860)-RELATED"/>
    <property type="match status" value="1"/>
</dbReference>
<dbReference type="PANTHER" id="PTHR43798">
    <property type="entry name" value="MONOACYLGLYCEROL LIPASE"/>
    <property type="match status" value="1"/>
</dbReference>
<dbReference type="RefSeq" id="WP_379518184.1">
    <property type="nucleotide sequence ID" value="NZ_JBHSPA010000039.1"/>
</dbReference>
<name>A0ABW1CV21_9ACTN</name>
<dbReference type="Gene3D" id="3.40.50.1820">
    <property type="entry name" value="alpha/beta hydrolase"/>
    <property type="match status" value="1"/>
</dbReference>
<reference evidence="3" key="1">
    <citation type="journal article" date="2019" name="Int. J. Syst. Evol. Microbiol.">
        <title>The Global Catalogue of Microorganisms (GCM) 10K type strain sequencing project: providing services to taxonomists for standard genome sequencing and annotation.</title>
        <authorList>
            <consortium name="The Broad Institute Genomics Platform"/>
            <consortium name="The Broad Institute Genome Sequencing Center for Infectious Disease"/>
            <person name="Wu L."/>
            <person name="Ma J."/>
        </authorList>
    </citation>
    <scope>NUCLEOTIDE SEQUENCE [LARGE SCALE GENOMIC DNA]</scope>
    <source>
        <strain evidence="3">CCUG 53903</strain>
    </source>
</reference>
<dbReference type="EMBL" id="JBHSPA010000039">
    <property type="protein sequence ID" value="MFC5828681.1"/>
    <property type="molecule type" value="Genomic_DNA"/>
</dbReference>
<protein>
    <submittedName>
        <fullName evidence="2">Alpha/beta fold hydrolase</fullName>
    </submittedName>
</protein>
<evidence type="ECO:0000313" key="2">
    <source>
        <dbReference type="EMBL" id="MFC5828681.1"/>
    </source>
</evidence>
<proteinExistence type="predicted"/>
<dbReference type="InterPro" id="IPR050266">
    <property type="entry name" value="AB_hydrolase_sf"/>
</dbReference>
<sequence>MFDDFETSVIDVGETELFVRHGGSGSPLLLLHGHPRTHATWHRVAPQLAPHHTVFCPDLRGYGRSGKPATTSDHAPYSKRAMAGDMVTLMRTLGHDRFAVAGHDRGAYVAHRLAADRPGAVTRLIVMDGIPIGEALARADARFATSWWHWFFLGQTAKPAERVINADPDAWYTATAEQMGQEAYEDYHRAIHDPDTVHTMCEDYRAGLTVDRAADDADRAAGRRLTCPTLFLWSAQDDMEDLYGDPLAIWRTWSDDVTGHRIDSGHHMAEEAPDEVAAALLAFLRL</sequence>